<gene>
    <name evidence="10" type="ORF">KC19_VG014300</name>
</gene>
<dbReference type="PANTHER" id="PTHR43245">
    <property type="entry name" value="BIFUNCTIONAL POLYMYXIN RESISTANCE PROTEIN ARNA"/>
    <property type="match status" value="1"/>
</dbReference>
<feature type="domain" description="Reticulon" evidence="9">
    <location>
        <begin position="388"/>
        <end position="575"/>
    </location>
</feature>
<sequence>MGEASEVCVVTGGRGFLAKTVVQKLLEEGRFVVRIVDLASNMSLTDEELTGELGHGLGTGRVQYMSCDICSKEQLVEAMRGVSVVFHMAASDTSNNSFKLHFDVSVTGTRNVIEACLECGVRKLIYTSSPSIVFDGVHPVVNVDESAPICDKFNDYYSDAKAHGEALVLSSNGKNGLLTCAIRPSGIFGPGDRLTVPAFAKSARAGKLKFILGDGKNMFDWTFVENVAHAHLCAERALVPGEFVGENVASGKAFFITNDEPIPFWEFLTRIITGLGYPKPKANIPAPLVFMIAEAYESLTKVLAPLGVKPAVNFNPVRLRLVTVTRTFDCSRAKVLLGYKPIVSLEEGIRRTVGSFPELRADAPDLETADREIEVSSMMHVALGGGVVANVLLWKDGKRSAALFFGLLTILYLFYSSSTTLISALTYNLCVMLIAVFVLNFLPDPIFNISLPKISPSLFEISEGSVNGVALELQSYWNYGVFLLERIVVQRDFTLFFKVMAVLRVMLFFGRFSFQSLLFMGLFAVFSAPYLYEQNEEEFEKLRALAYETFHSYSGLVVSKLPENIRGRLEMKKMQ</sequence>
<accession>A0A8T0HL14</accession>
<feature type="transmembrane region" description="Helical" evidence="8">
    <location>
        <begin position="377"/>
        <end position="394"/>
    </location>
</feature>
<dbReference type="PROSITE" id="PS50845">
    <property type="entry name" value="RETICULON"/>
    <property type="match status" value="1"/>
</dbReference>
<dbReference type="InterPro" id="IPR002225">
    <property type="entry name" value="3Beta_OHSteriod_DH/Estase"/>
</dbReference>
<dbReference type="GO" id="GO:0005789">
    <property type="term" value="C:endoplasmic reticulum membrane"/>
    <property type="evidence" value="ECO:0007669"/>
    <property type="project" value="UniProtKB-SubCell"/>
</dbReference>
<comment type="subcellular location">
    <subcellularLocation>
        <location evidence="1 8">Endoplasmic reticulum membrane</location>
        <topology evidence="1 8">Multi-pass membrane protein</topology>
    </subcellularLocation>
</comment>
<evidence type="ECO:0000313" key="10">
    <source>
        <dbReference type="EMBL" id="KAG0571474.1"/>
    </source>
</evidence>
<keyword evidence="7 8" id="KW-0472">Membrane</keyword>
<evidence type="ECO:0000256" key="1">
    <source>
        <dbReference type="ARBA" id="ARBA00004477"/>
    </source>
</evidence>
<keyword evidence="3 8" id="KW-0812">Transmembrane</keyword>
<dbReference type="InterPro" id="IPR050177">
    <property type="entry name" value="Lipid_A_modif_metabolic_enz"/>
</dbReference>
<evidence type="ECO:0000256" key="6">
    <source>
        <dbReference type="ARBA" id="ARBA00023002"/>
    </source>
</evidence>
<dbReference type="InterPro" id="IPR003388">
    <property type="entry name" value="Reticulon"/>
</dbReference>
<dbReference type="Proteomes" id="UP000822688">
    <property type="component" value="Chromosome V"/>
</dbReference>
<feature type="transmembrane region" description="Helical" evidence="8">
    <location>
        <begin position="401"/>
        <end position="418"/>
    </location>
</feature>
<organism evidence="10 11">
    <name type="scientific">Ceratodon purpureus</name>
    <name type="common">Fire moss</name>
    <name type="synonym">Dicranum purpureum</name>
    <dbReference type="NCBI Taxonomy" id="3225"/>
    <lineage>
        <taxon>Eukaryota</taxon>
        <taxon>Viridiplantae</taxon>
        <taxon>Streptophyta</taxon>
        <taxon>Embryophyta</taxon>
        <taxon>Bryophyta</taxon>
        <taxon>Bryophytina</taxon>
        <taxon>Bryopsida</taxon>
        <taxon>Dicranidae</taxon>
        <taxon>Pseudoditrichales</taxon>
        <taxon>Ditrichaceae</taxon>
        <taxon>Ceratodon</taxon>
    </lineage>
</organism>
<proteinExistence type="inferred from homology"/>
<evidence type="ECO:0000256" key="2">
    <source>
        <dbReference type="ARBA" id="ARBA00009219"/>
    </source>
</evidence>
<evidence type="ECO:0000256" key="5">
    <source>
        <dbReference type="ARBA" id="ARBA00022989"/>
    </source>
</evidence>
<dbReference type="InterPro" id="IPR036291">
    <property type="entry name" value="NAD(P)-bd_dom_sf"/>
</dbReference>
<dbReference type="PANTHER" id="PTHR43245:SF51">
    <property type="entry name" value="SHORT CHAIN DEHYDROGENASE_REDUCTASE FAMILY 42E, MEMBER 2"/>
    <property type="match status" value="1"/>
</dbReference>
<protein>
    <recommendedName>
        <fullName evidence="8">Reticulon-like protein</fullName>
    </recommendedName>
</protein>
<name>A0A8T0HL14_CERPU</name>
<keyword evidence="5 8" id="KW-1133">Transmembrane helix</keyword>
<evidence type="ECO:0000256" key="8">
    <source>
        <dbReference type="RuleBase" id="RU363132"/>
    </source>
</evidence>
<dbReference type="SUPFAM" id="SSF51735">
    <property type="entry name" value="NAD(P)-binding Rossmann-fold domains"/>
    <property type="match status" value="1"/>
</dbReference>
<dbReference type="EMBL" id="CM026426">
    <property type="protein sequence ID" value="KAG0571474.1"/>
    <property type="molecule type" value="Genomic_DNA"/>
</dbReference>
<keyword evidence="6" id="KW-0560">Oxidoreductase</keyword>
<comment type="similarity">
    <text evidence="2">Belongs to the 3-beta-HSD family.</text>
</comment>
<dbReference type="GO" id="GO:0016616">
    <property type="term" value="F:oxidoreductase activity, acting on the CH-OH group of donors, NAD or NADP as acceptor"/>
    <property type="evidence" value="ECO:0007669"/>
    <property type="project" value="InterPro"/>
</dbReference>
<feature type="transmembrane region" description="Helical" evidence="8">
    <location>
        <begin position="424"/>
        <end position="442"/>
    </location>
</feature>
<evidence type="ECO:0000313" key="11">
    <source>
        <dbReference type="Proteomes" id="UP000822688"/>
    </source>
</evidence>
<evidence type="ECO:0000256" key="4">
    <source>
        <dbReference type="ARBA" id="ARBA00022824"/>
    </source>
</evidence>
<reference evidence="10" key="1">
    <citation type="submission" date="2020-06" db="EMBL/GenBank/DDBJ databases">
        <title>WGS assembly of Ceratodon purpureus strain R40.</title>
        <authorList>
            <person name="Carey S.B."/>
            <person name="Jenkins J."/>
            <person name="Shu S."/>
            <person name="Lovell J.T."/>
            <person name="Sreedasyam A."/>
            <person name="Maumus F."/>
            <person name="Tiley G.P."/>
            <person name="Fernandez-Pozo N."/>
            <person name="Barry K."/>
            <person name="Chen C."/>
            <person name="Wang M."/>
            <person name="Lipzen A."/>
            <person name="Daum C."/>
            <person name="Saski C.A."/>
            <person name="Payton A.C."/>
            <person name="Mcbreen J.C."/>
            <person name="Conrad R.E."/>
            <person name="Kollar L.M."/>
            <person name="Olsson S."/>
            <person name="Huttunen S."/>
            <person name="Landis J.B."/>
            <person name="Wickett N.J."/>
            <person name="Johnson M.G."/>
            <person name="Rensing S.A."/>
            <person name="Grimwood J."/>
            <person name="Schmutz J."/>
            <person name="Mcdaniel S.F."/>
        </authorList>
    </citation>
    <scope>NUCLEOTIDE SEQUENCE</scope>
    <source>
        <strain evidence="10">R40</strain>
    </source>
</reference>
<evidence type="ECO:0000256" key="3">
    <source>
        <dbReference type="ARBA" id="ARBA00022692"/>
    </source>
</evidence>
<dbReference type="Pfam" id="PF01073">
    <property type="entry name" value="3Beta_HSD"/>
    <property type="match status" value="1"/>
</dbReference>
<evidence type="ECO:0000259" key="9">
    <source>
        <dbReference type="PROSITE" id="PS50845"/>
    </source>
</evidence>
<evidence type="ECO:0000256" key="7">
    <source>
        <dbReference type="ARBA" id="ARBA00023136"/>
    </source>
</evidence>
<dbReference type="Gene3D" id="3.40.50.720">
    <property type="entry name" value="NAD(P)-binding Rossmann-like Domain"/>
    <property type="match status" value="1"/>
</dbReference>
<feature type="transmembrane region" description="Helical" evidence="8">
    <location>
        <begin position="516"/>
        <end position="532"/>
    </location>
</feature>
<dbReference type="Pfam" id="PF02453">
    <property type="entry name" value="Reticulon"/>
    <property type="match status" value="1"/>
</dbReference>
<keyword evidence="11" id="KW-1185">Reference proteome</keyword>
<comment type="caution">
    <text evidence="10">The sequence shown here is derived from an EMBL/GenBank/DDBJ whole genome shotgun (WGS) entry which is preliminary data.</text>
</comment>
<dbReference type="AlphaFoldDB" id="A0A8T0HL14"/>
<keyword evidence="4 8" id="KW-0256">Endoplasmic reticulum</keyword>
<dbReference type="GO" id="GO:0006694">
    <property type="term" value="P:steroid biosynthetic process"/>
    <property type="evidence" value="ECO:0007669"/>
    <property type="project" value="InterPro"/>
</dbReference>